<reference evidence="3 4" key="1">
    <citation type="submission" date="2020-03" db="EMBL/GenBank/DDBJ databases">
        <title>Sequencing the genomes of 1000 actinobacteria strains.</title>
        <authorList>
            <person name="Klenk H.-P."/>
        </authorList>
    </citation>
    <scope>NUCLEOTIDE SEQUENCE [LARGE SCALE GENOMIC DNA]</scope>
    <source>
        <strain evidence="3 4">DSM 44556</strain>
    </source>
</reference>
<feature type="compositionally biased region" description="Polar residues" evidence="1">
    <location>
        <begin position="42"/>
        <end position="56"/>
    </location>
</feature>
<comment type="caution">
    <text evidence="3">The sequence shown here is derived from an EMBL/GenBank/DDBJ whole genome shotgun (WGS) entry which is preliminary data.</text>
</comment>
<dbReference type="RefSeq" id="WP_208410141.1">
    <property type="nucleotide sequence ID" value="NZ_JAANOW010000001.1"/>
</dbReference>
<name>A0A7X5ZB12_9MYCO</name>
<evidence type="ECO:0000256" key="2">
    <source>
        <dbReference type="SAM" id="Phobius"/>
    </source>
</evidence>
<proteinExistence type="predicted"/>
<evidence type="ECO:0000313" key="3">
    <source>
        <dbReference type="EMBL" id="NIH93929.1"/>
    </source>
</evidence>
<evidence type="ECO:0000256" key="1">
    <source>
        <dbReference type="SAM" id="MobiDB-lite"/>
    </source>
</evidence>
<organism evidence="3 4">
    <name type="scientific">Mycolicibacterium fluoranthenivorans</name>
    <dbReference type="NCBI Taxonomy" id="258505"/>
    <lineage>
        <taxon>Bacteria</taxon>
        <taxon>Bacillati</taxon>
        <taxon>Actinomycetota</taxon>
        <taxon>Actinomycetes</taxon>
        <taxon>Mycobacteriales</taxon>
        <taxon>Mycobacteriaceae</taxon>
        <taxon>Mycolicibacterium</taxon>
    </lineage>
</organism>
<feature type="region of interest" description="Disordered" evidence="1">
    <location>
        <begin position="42"/>
        <end position="131"/>
    </location>
</feature>
<dbReference type="AlphaFoldDB" id="A0A7X5ZB12"/>
<feature type="compositionally biased region" description="Low complexity" evidence="1">
    <location>
        <begin position="61"/>
        <end position="81"/>
    </location>
</feature>
<keyword evidence="2" id="KW-0812">Transmembrane</keyword>
<dbReference type="Proteomes" id="UP000547444">
    <property type="component" value="Unassembled WGS sequence"/>
</dbReference>
<accession>A0A7X5ZB12</accession>
<sequence length="131" mass="14224">MTDERKWHERTSTLAAASLAALTAIALIVWGALFVSRQFNQPEQAPTEFVTPSFSDDSGRSTSAATTTTETITSTSPPATTDINDPDATTSSTTSSTTTTTTRRTTSQSRDDETTTSRRRPRFNETRTLSP</sequence>
<feature type="compositionally biased region" description="Low complexity" evidence="1">
    <location>
        <begin position="89"/>
        <end position="108"/>
    </location>
</feature>
<keyword evidence="2" id="KW-0472">Membrane</keyword>
<keyword evidence="2" id="KW-1133">Transmembrane helix</keyword>
<feature type="transmembrane region" description="Helical" evidence="2">
    <location>
        <begin position="12"/>
        <end position="35"/>
    </location>
</feature>
<protein>
    <submittedName>
        <fullName evidence="3">Cytoskeletal protein RodZ</fullName>
    </submittedName>
</protein>
<keyword evidence="4" id="KW-1185">Reference proteome</keyword>
<gene>
    <name evidence="3" type="ORF">FHU31_000885</name>
</gene>
<evidence type="ECO:0000313" key="4">
    <source>
        <dbReference type="Proteomes" id="UP000547444"/>
    </source>
</evidence>
<dbReference type="EMBL" id="JAANOW010000001">
    <property type="protein sequence ID" value="NIH93929.1"/>
    <property type="molecule type" value="Genomic_DNA"/>
</dbReference>